<keyword evidence="4 7" id="KW-0812">Transmembrane</keyword>
<comment type="subcellular location">
    <subcellularLocation>
        <location evidence="1 7">Cell outer membrane</location>
        <topology evidence="1 7">Multi-pass membrane protein</topology>
    </subcellularLocation>
</comment>
<dbReference type="InterPro" id="IPR023997">
    <property type="entry name" value="TonB-dep_OMP_SusC/RagA_CS"/>
</dbReference>
<evidence type="ECO:0000256" key="7">
    <source>
        <dbReference type="PROSITE-ProRule" id="PRU01360"/>
    </source>
</evidence>
<keyword evidence="8" id="KW-1133">Transmembrane helix</keyword>
<dbReference type="NCBIfam" id="TIGR04056">
    <property type="entry name" value="OMP_RagA_SusC"/>
    <property type="match status" value="1"/>
</dbReference>
<dbReference type="NCBIfam" id="TIGR04057">
    <property type="entry name" value="SusC_RagA_signa"/>
    <property type="match status" value="1"/>
</dbReference>
<evidence type="ECO:0000256" key="4">
    <source>
        <dbReference type="ARBA" id="ARBA00022692"/>
    </source>
</evidence>
<dbReference type="InterPro" id="IPR012910">
    <property type="entry name" value="Plug_dom"/>
</dbReference>
<evidence type="ECO:0000256" key="3">
    <source>
        <dbReference type="ARBA" id="ARBA00022452"/>
    </source>
</evidence>
<feature type="transmembrane region" description="Helical" evidence="8">
    <location>
        <begin position="20"/>
        <end position="38"/>
    </location>
</feature>
<dbReference type="Gene3D" id="2.60.40.1120">
    <property type="entry name" value="Carboxypeptidase-like, regulatory domain"/>
    <property type="match status" value="1"/>
</dbReference>
<keyword evidence="5 7" id="KW-0472">Membrane</keyword>
<proteinExistence type="inferred from homology"/>
<dbReference type="PROSITE" id="PS52016">
    <property type="entry name" value="TONB_DEPENDENT_REC_3"/>
    <property type="match status" value="1"/>
</dbReference>
<keyword evidence="11" id="KW-1185">Reference proteome</keyword>
<reference evidence="11" key="1">
    <citation type="journal article" date="2019" name="Int. J. Syst. Evol. Microbiol.">
        <title>The Global Catalogue of Microorganisms (GCM) 10K type strain sequencing project: providing services to taxonomists for standard genome sequencing and annotation.</title>
        <authorList>
            <consortium name="The Broad Institute Genomics Platform"/>
            <consortium name="The Broad Institute Genome Sequencing Center for Infectious Disease"/>
            <person name="Wu L."/>
            <person name="Ma J."/>
        </authorList>
    </citation>
    <scope>NUCLEOTIDE SEQUENCE [LARGE SCALE GENOMIC DNA]</scope>
    <source>
        <strain evidence="11">JCM 16722</strain>
    </source>
</reference>
<evidence type="ECO:0000313" key="10">
    <source>
        <dbReference type="EMBL" id="GAA4180466.1"/>
    </source>
</evidence>
<feature type="domain" description="TonB-dependent receptor plug" evidence="9">
    <location>
        <begin position="147"/>
        <end position="254"/>
    </location>
</feature>
<evidence type="ECO:0000256" key="5">
    <source>
        <dbReference type="ARBA" id="ARBA00023136"/>
    </source>
</evidence>
<gene>
    <name evidence="10" type="ORF">GCM10022218_34700</name>
</gene>
<sequence>MTKQSKSLTALSDKVVNIPCIQITILVIMFILISMFSLSAQTPSKDSGAEGLLSISGTVVSSVDGKPIQGVSIRVEGEKGRASTNKNGSFSLPVSSTKGTVSFSHMGFKRLQLSYVAGVSLQVKLIPLENQLDEVEVVSTGYQKIPKERATGSFELLTNEQINVSKSSHFINRLEGLSPSLRFEKRVPNLKPEEQIYQRGNSTLLGAWSPLIILDNFPYEGDLSNINPNDIENITILKDAAAASIWGTRSGNGVIVLTTKSGAKLDRMQLEASSNIQIGQKPDIYKLPYMSSKSFIEAEEILFQHKYYDWMLNYPDYTVSPIVKLLGELRNGKIDENTYEKQKNEFQRYDVRDDYMKYVYRNSLTQQYYTSLAYGSKKLDFRGSVGYDRSAENVRNNSTDRISTKFTTSIRPTDRFSVDLNIGFSDNGRKTQGNDSKVDYGSLYSGAGKAFYPYVRLVDEDGKGIDLETTTLRKSYIDTLANGRMLLAHYNMLNELYASENLARVTDVTMSIGANYSLSDALRLNTSYQFQRSLSKVTNNESIDSYFAQHYINLFTEFTPSTLTYNVPVGDIYSRRVGDLFSHYLRGTATFDQQVGPGTLNMLAGMEVKSMDNRIEGYKLYGYNTDRIEFTPVDFKSSFPLLNGLQGRDQIINGNKLEEYRQRFFSMFVNGSYTLKNRYVLSGSLRRDAANLFGVATNNKWQPLWSIGAAWELSKEDFFPKELFSYLKLRATYGVNGNVTTQISAYPTIAYDGVFPYTGYTNAYMVNPPNPNYRAERVRIVNVGADWAMAGKRLNGTIDFFVKDAKDLVALSNIDPTKGFYTQAVNIADFRNKGLEINLQSLNINAGDFKWNSNLLFTYSKSVVTKYNYRHANVESYMWATTAPNPVVGRDLYGLYAFKFAGLDHDTGAPQGYYEGEVSKDYAKIMSVGIDDVAYLGSSVPLYSGFLANTFSWKSWSLRANLQYKFKYFYRRQSINYNGLAQFWWMNDDFDRRWKQPGDELHTNVPAMIYPMNSQRDLFYQNSDILIEPADHIRLKDINLQYTMNTQLKGVKSLTVYVNADNLNFILWRKSDYNNDPDFNFLIPTPRMYTLGMKATF</sequence>
<dbReference type="Proteomes" id="UP001500167">
    <property type="component" value="Unassembled WGS sequence"/>
</dbReference>
<dbReference type="RefSeq" id="WP_346087147.1">
    <property type="nucleotide sequence ID" value="NZ_BAAAZK010000007.1"/>
</dbReference>
<dbReference type="SUPFAM" id="SSF56935">
    <property type="entry name" value="Porins"/>
    <property type="match status" value="1"/>
</dbReference>
<comment type="caution">
    <text evidence="10">The sequence shown here is derived from an EMBL/GenBank/DDBJ whole genome shotgun (WGS) entry which is preliminary data.</text>
</comment>
<comment type="similarity">
    <text evidence="7">Belongs to the TonB-dependent receptor family.</text>
</comment>
<dbReference type="SUPFAM" id="SSF49464">
    <property type="entry name" value="Carboxypeptidase regulatory domain-like"/>
    <property type="match status" value="1"/>
</dbReference>
<dbReference type="Gene3D" id="2.40.170.20">
    <property type="entry name" value="TonB-dependent receptor, beta-barrel domain"/>
    <property type="match status" value="1"/>
</dbReference>
<dbReference type="InterPro" id="IPR039426">
    <property type="entry name" value="TonB-dep_rcpt-like"/>
</dbReference>
<dbReference type="InterPro" id="IPR023996">
    <property type="entry name" value="TonB-dep_OMP_SusC/RagA"/>
</dbReference>
<protein>
    <submittedName>
        <fullName evidence="10">SusC/RagA family TonB-linked outer membrane protein</fullName>
    </submittedName>
</protein>
<evidence type="ECO:0000256" key="2">
    <source>
        <dbReference type="ARBA" id="ARBA00022448"/>
    </source>
</evidence>
<dbReference type="InterPro" id="IPR036942">
    <property type="entry name" value="Beta-barrel_TonB_sf"/>
</dbReference>
<evidence type="ECO:0000256" key="1">
    <source>
        <dbReference type="ARBA" id="ARBA00004571"/>
    </source>
</evidence>
<evidence type="ECO:0000313" key="11">
    <source>
        <dbReference type="Proteomes" id="UP001500167"/>
    </source>
</evidence>
<accession>A0ABP8A9Q4</accession>
<keyword evidence="3 7" id="KW-1134">Transmembrane beta strand</keyword>
<dbReference type="EMBL" id="BAAAZK010000007">
    <property type="protein sequence ID" value="GAA4180466.1"/>
    <property type="molecule type" value="Genomic_DNA"/>
</dbReference>
<dbReference type="Pfam" id="PF07715">
    <property type="entry name" value="Plug"/>
    <property type="match status" value="1"/>
</dbReference>
<evidence type="ECO:0000259" key="9">
    <source>
        <dbReference type="Pfam" id="PF07715"/>
    </source>
</evidence>
<dbReference type="InterPro" id="IPR037066">
    <property type="entry name" value="Plug_dom_sf"/>
</dbReference>
<organism evidence="10 11">
    <name type="scientific">Sphingobacterium ginsenosidimutans</name>
    <dbReference type="NCBI Taxonomy" id="687845"/>
    <lineage>
        <taxon>Bacteria</taxon>
        <taxon>Pseudomonadati</taxon>
        <taxon>Bacteroidota</taxon>
        <taxon>Sphingobacteriia</taxon>
        <taxon>Sphingobacteriales</taxon>
        <taxon>Sphingobacteriaceae</taxon>
        <taxon>Sphingobacterium</taxon>
    </lineage>
</organism>
<evidence type="ECO:0000256" key="8">
    <source>
        <dbReference type="SAM" id="Phobius"/>
    </source>
</evidence>
<keyword evidence="6 7" id="KW-0998">Cell outer membrane</keyword>
<dbReference type="Pfam" id="PF13715">
    <property type="entry name" value="CarbopepD_reg_2"/>
    <property type="match status" value="1"/>
</dbReference>
<dbReference type="InterPro" id="IPR008969">
    <property type="entry name" value="CarboxyPept-like_regulatory"/>
</dbReference>
<dbReference type="Gene3D" id="2.170.130.10">
    <property type="entry name" value="TonB-dependent receptor, plug domain"/>
    <property type="match status" value="1"/>
</dbReference>
<keyword evidence="2 7" id="KW-0813">Transport</keyword>
<evidence type="ECO:0000256" key="6">
    <source>
        <dbReference type="ARBA" id="ARBA00023237"/>
    </source>
</evidence>
<name>A0ABP8A9Q4_9SPHI</name>